<dbReference type="Gene3D" id="3.40.50.2300">
    <property type="match status" value="1"/>
</dbReference>
<dbReference type="InterPro" id="IPR001789">
    <property type="entry name" value="Sig_transdc_resp-reg_receiver"/>
</dbReference>
<feature type="domain" description="Response regulatory" evidence="6">
    <location>
        <begin position="2"/>
        <end position="116"/>
    </location>
</feature>
<name>A0A3D9JP85_9BACL</name>
<keyword evidence="2" id="KW-0805">Transcription regulation</keyword>
<keyword evidence="3" id="KW-0238">DNA-binding</keyword>
<dbReference type="AlphaFoldDB" id="A0A3D9JP85"/>
<keyword evidence="1" id="KW-0902">Two-component regulatory system</keyword>
<sequence>MRVLVVDDEPAMLLAMKRLLSKSEGIELVGSFQDAAEALQFVRDNQVDLAFLDIQIGEDNGLELARGLRALRADADIVFTTSHTEYAIPAYDVYPLDYMVKPISGTRLEQTIARALGRRSASSGETESRAPQGLTVRGLGGFEVSSRQAGEVKWISRRSAELFAYLLVHRGRNVSRARILEDMFPDMPLKNAEVYLNTAAYQLRKALSQHGCKEAILSTPEQYRVDLSQMDVDFIQFEQGVEKLSSIEPGEEEAAVELEKRFAGELFEDKSYMWVTAERSRLVLVYDSFAKLLVNRLLNREQYREAARIARRLVSHNEFDEECNLLLLTTLVAMGDRQSLHSSYERYSQLLLQELGLQPSDKLRRIWEKRHEY</sequence>
<accession>A0A3D9JP85</accession>
<dbReference type="OrthoDB" id="3190595at2"/>
<reference evidence="7 8" key="1">
    <citation type="submission" date="2018-07" db="EMBL/GenBank/DDBJ databases">
        <title>Genomic Encyclopedia of Type Strains, Phase III (KMG-III): the genomes of soil and plant-associated and newly described type strains.</title>
        <authorList>
            <person name="Whitman W."/>
        </authorList>
    </citation>
    <scope>NUCLEOTIDE SEQUENCE [LARGE SCALE GENOMIC DNA]</scope>
    <source>
        <strain evidence="7 8">CECT 7287</strain>
    </source>
</reference>
<dbReference type="SUPFAM" id="SSF46894">
    <property type="entry name" value="C-terminal effector domain of the bipartite response regulators"/>
    <property type="match status" value="1"/>
</dbReference>
<dbReference type="PANTHER" id="PTHR35807">
    <property type="entry name" value="TRANSCRIPTIONAL REGULATOR REDD-RELATED"/>
    <property type="match status" value="1"/>
</dbReference>
<protein>
    <submittedName>
        <fullName evidence="7">Two-component SAPR family response regulator</fullName>
    </submittedName>
</protein>
<dbReference type="InterPro" id="IPR005158">
    <property type="entry name" value="BTAD"/>
</dbReference>
<evidence type="ECO:0000256" key="1">
    <source>
        <dbReference type="ARBA" id="ARBA00023012"/>
    </source>
</evidence>
<comment type="caution">
    <text evidence="7">The sequence shown here is derived from an EMBL/GenBank/DDBJ whole genome shotgun (WGS) entry which is preliminary data.</text>
</comment>
<dbReference type="Proteomes" id="UP000256977">
    <property type="component" value="Unassembled WGS sequence"/>
</dbReference>
<dbReference type="EMBL" id="QRDZ01000016">
    <property type="protein sequence ID" value="RED75266.1"/>
    <property type="molecule type" value="Genomic_DNA"/>
</dbReference>
<dbReference type="Gene3D" id="1.10.10.10">
    <property type="entry name" value="Winged helix-like DNA-binding domain superfamily/Winged helix DNA-binding domain"/>
    <property type="match status" value="1"/>
</dbReference>
<organism evidence="7 8">
    <name type="scientific">Cohnella phaseoli</name>
    <dbReference type="NCBI Taxonomy" id="456490"/>
    <lineage>
        <taxon>Bacteria</taxon>
        <taxon>Bacillati</taxon>
        <taxon>Bacillota</taxon>
        <taxon>Bacilli</taxon>
        <taxon>Bacillales</taxon>
        <taxon>Paenibacillaceae</taxon>
        <taxon>Cohnella</taxon>
    </lineage>
</organism>
<evidence type="ECO:0000256" key="2">
    <source>
        <dbReference type="ARBA" id="ARBA00023015"/>
    </source>
</evidence>
<dbReference type="SMART" id="SM01043">
    <property type="entry name" value="BTAD"/>
    <property type="match status" value="1"/>
</dbReference>
<dbReference type="InterPro" id="IPR016032">
    <property type="entry name" value="Sig_transdc_resp-reg_C-effctor"/>
</dbReference>
<dbReference type="RefSeq" id="WP_116062372.1">
    <property type="nucleotide sequence ID" value="NZ_QRDZ01000016.1"/>
</dbReference>
<dbReference type="Gene3D" id="1.25.40.10">
    <property type="entry name" value="Tetratricopeptide repeat domain"/>
    <property type="match status" value="1"/>
</dbReference>
<keyword evidence="8" id="KW-1185">Reference proteome</keyword>
<dbReference type="InterPro" id="IPR036388">
    <property type="entry name" value="WH-like_DNA-bd_sf"/>
</dbReference>
<dbReference type="SUPFAM" id="SSF48452">
    <property type="entry name" value="TPR-like"/>
    <property type="match status" value="1"/>
</dbReference>
<dbReference type="SMART" id="SM00448">
    <property type="entry name" value="REC"/>
    <property type="match status" value="1"/>
</dbReference>
<evidence type="ECO:0000256" key="4">
    <source>
        <dbReference type="ARBA" id="ARBA00023163"/>
    </source>
</evidence>
<dbReference type="InterPro" id="IPR011990">
    <property type="entry name" value="TPR-like_helical_dom_sf"/>
</dbReference>
<keyword evidence="5" id="KW-0597">Phosphoprotein</keyword>
<feature type="modified residue" description="4-aspartylphosphate" evidence="5">
    <location>
        <position position="53"/>
    </location>
</feature>
<evidence type="ECO:0000313" key="7">
    <source>
        <dbReference type="EMBL" id="RED75266.1"/>
    </source>
</evidence>
<evidence type="ECO:0000256" key="5">
    <source>
        <dbReference type="PROSITE-ProRule" id="PRU00169"/>
    </source>
</evidence>
<gene>
    <name evidence="7" type="ORF">DFP98_11668</name>
</gene>
<dbReference type="GO" id="GO:0006355">
    <property type="term" value="P:regulation of DNA-templated transcription"/>
    <property type="evidence" value="ECO:0007669"/>
    <property type="project" value="InterPro"/>
</dbReference>
<dbReference type="Pfam" id="PF00072">
    <property type="entry name" value="Response_reg"/>
    <property type="match status" value="1"/>
</dbReference>
<dbReference type="GO" id="GO:0003677">
    <property type="term" value="F:DNA binding"/>
    <property type="evidence" value="ECO:0007669"/>
    <property type="project" value="UniProtKB-KW"/>
</dbReference>
<evidence type="ECO:0000259" key="6">
    <source>
        <dbReference type="PROSITE" id="PS50110"/>
    </source>
</evidence>
<proteinExistence type="predicted"/>
<evidence type="ECO:0000256" key="3">
    <source>
        <dbReference type="ARBA" id="ARBA00023125"/>
    </source>
</evidence>
<dbReference type="SUPFAM" id="SSF52172">
    <property type="entry name" value="CheY-like"/>
    <property type="match status" value="1"/>
</dbReference>
<dbReference type="Pfam" id="PF03704">
    <property type="entry name" value="BTAD"/>
    <property type="match status" value="1"/>
</dbReference>
<dbReference type="InterPro" id="IPR051677">
    <property type="entry name" value="AfsR-DnrI-RedD_regulator"/>
</dbReference>
<evidence type="ECO:0000313" key="8">
    <source>
        <dbReference type="Proteomes" id="UP000256977"/>
    </source>
</evidence>
<keyword evidence="4" id="KW-0804">Transcription</keyword>
<dbReference type="PROSITE" id="PS50110">
    <property type="entry name" value="RESPONSE_REGULATORY"/>
    <property type="match status" value="1"/>
</dbReference>
<dbReference type="GO" id="GO:0000160">
    <property type="term" value="P:phosphorelay signal transduction system"/>
    <property type="evidence" value="ECO:0007669"/>
    <property type="project" value="UniProtKB-KW"/>
</dbReference>
<dbReference type="InterPro" id="IPR011006">
    <property type="entry name" value="CheY-like_superfamily"/>
</dbReference>